<feature type="domain" description="T6SS Phospholipase effector Tle1-like catalytic" evidence="2">
    <location>
        <begin position="13"/>
        <end position="317"/>
    </location>
</feature>
<dbReference type="AlphaFoldDB" id="A0AA40A894"/>
<reference evidence="3" key="1">
    <citation type="submission" date="2023-06" db="EMBL/GenBank/DDBJ databases">
        <title>Genome-scale phylogeny and comparative genomics of the fungal order Sordariales.</title>
        <authorList>
            <consortium name="Lawrence Berkeley National Laboratory"/>
            <person name="Hensen N."/>
            <person name="Bonometti L."/>
            <person name="Westerberg I."/>
            <person name="Brannstrom I.O."/>
            <person name="Guillou S."/>
            <person name="Cros-Aarteil S."/>
            <person name="Calhoun S."/>
            <person name="Haridas S."/>
            <person name="Kuo A."/>
            <person name="Mondo S."/>
            <person name="Pangilinan J."/>
            <person name="Riley R."/>
            <person name="Labutti K."/>
            <person name="Andreopoulos B."/>
            <person name="Lipzen A."/>
            <person name="Chen C."/>
            <person name="Yanf M."/>
            <person name="Daum C."/>
            <person name="Ng V."/>
            <person name="Clum A."/>
            <person name="Steindorff A."/>
            <person name="Ohm R."/>
            <person name="Martin F."/>
            <person name="Silar P."/>
            <person name="Natvig D."/>
            <person name="Lalanne C."/>
            <person name="Gautier V."/>
            <person name="Ament-Velasquez S.L."/>
            <person name="Kruys A."/>
            <person name="Hutchinson M.I."/>
            <person name="Powell A.J."/>
            <person name="Barry K."/>
            <person name="Miller A.N."/>
            <person name="Grigoriev I.V."/>
            <person name="Debuchy R."/>
            <person name="Gladieux P."/>
            <person name="Thoren M.H."/>
            <person name="Johannesson H."/>
        </authorList>
    </citation>
    <scope>NUCLEOTIDE SEQUENCE</scope>
    <source>
        <strain evidence="3">SMH4607-1</strain>
    </source>
</reference>
<dbReference type="InterPro" id="IPR018712">
    <property type="entry name" value="Tle1-like_cat"/>
</dbReference>
<keyword evidence="4" id="KW-1185">Reference proteome</keyword>
<evidence type="ECO:0000259" key="2">
    <source>
        <dbReference type="Pfam" id="PF09994"/>
    </source>
</evidence>
<feature type="region of interest" description="Disordered" evidence="1">
    <location>
        <begin position="347"/>
        <end position="370"/>
    </location>
</feature>
<organism evidence="3 4">
    <name type="scientific">Lasiosphaeris hirsuta</name>
    <dbReference type="NCBI Taxonomy" id="260670"/>
    <lineage>
        <taxon>Eukaryota</taxon>
        <taxon>Fungi</taxon>
        <taxon>Dikarya</taxon>
        <taxon>Ascomycota</taxon>
        <taxon>Pezizomycotina</taxon>
        <taxon>Sordariomycetes</taxon>
        <taxon>Sordariomycetidae</taxon>
        <taxon>Sordariales</taxon>
        <taxon>Lasiosphaeriaceae</taxon>
        <taxon>Lasiosphaeris</taxon>
    </lineage>
</organism>
<comment type="caution">
    <text evidence="3">The sequence shown here is derived from an EMBL/GenBank/DDBJ whole genome shotgun (WGS) entry which is preliminary data.</text>
</comment>
<gene>
    <name evidence="3" type="ORF">B0H67DRAFT_493268</name>
</gene>
<proteinExistence type="predicted"/>
<evidence type="ECO:0000313" key="3">
    <source>
        <dbReference type="EMBL" id="KAK0711137.1"/>
    </source>
</evidence>
<sequence>MATKQSAPRSIKKRLTVCCDGTWQNSDRGYSKPTLWNPVGKLQTPSNVTRLSRSLRRICTDGTVQIIEYQSGVGTGGSMMDIVSGGAFGLGISENIRSAYAFICANYCDGDEIILVGFSRQVGAFTARSIAGMIANLGLLTRAGMEFFYPIFKDTQNWRTLDYEDPFPGTPFDSKPKGEDAQPKYQQMLLERGLTRVYVEGGKEVPIRVKAVAVWDTVGSLGIPNVTLLSKVGLHHSTREYRFYDTDLSNRIEYAFQALALDEHRLPFSPTVWERGASNRNSTKLRQVWFPGNHSNIGGGWQDACVANMSLAWMMDQLASIGVEFDEATIARIFTHLERYYREIADNKLNPPHTPPPITSDDPIASSEEADNDTGAYCGLFDKVLPTMKQWAVDPIYKNNDPVRPWALGAILSSEGFMFKVSGYNLRTPGRYKKVDPDTGFPTRAFLEDTNERIHSSVRVRLALKGLGLNDKHAWTAPALKGSWRLRKTTEGFTDAIPEFQTTWEHTGEAASAAIARDTMGEGADSKRGYRWVWEYCGAEADAPPQRLMVEEPLGPYERQLLRLSGGRPNVYEFAGHFNMEDW</sequence>
<dbReference type="Proteomes" id="UP001172102">
    <property type="component" value="Unassembled WGS sequence"/>
</dbReference>
<name>A0AA40A894_9PEZI</name>
<dbReference type="Pfam" id="PF09994">
    <property type="entry name" value="T6SS_Tle1-like_cat"/>
    <property type="match status" value="1"/>
</dbReference>
<dbReference type="PANTHER" id="PTHR33840:SF1">
    <property type="entry name" value="TLE1 PHOSPHOLIPASE DOMAIN-CONTAINING PROTEIN"/>
    <property type="match status" value="1"/>
</dbReference>
<evidence type="ECO:0000313" key="4">
    <source>
        <dbReference type="Proteomes" id="UP001172102"/>
    </source>
</evidence>
<evidence type="ECO:0000256" key="1">
    <source>
        <dbReference type="SAM" id="MobiDB-lite"/>
    </source>
</evidence>
<dbReference type="EMBL" id="JAUKUA010000005">
    <property type="protein sequence ID" value="KAK0711137.1"/>
    <property type="molecule type" value="Genomic_DNA"/>
</dbReference>
<protein>
    <recommendedName>
        <fullName evidence="2">T6SS Phospholipase effector Tle1-like catalytic domain-containing protein</fullName>
    </recommendedName>
</protein>
<dbReference type="PANTHER" id="PTHR33840">
    <property type="match status" value="1"/>
</dbReference>
<accession>A0AA40A894</accession>